<dbReference type="Gene3D" id="3.40.109.10">
    <property type="entry name" value="NADH Oxidase"/>
    <property type="match status" value="1"/>
</dbReference>
<name>A0A126SYQ3_9BACT</name>
<evidence type="ECO:0000256" key="5">
    <source>
        <dbReference type="ARBA" id="ARBA00023002"/>
    </source>
</evidence>
<evidence type="ECO:0000256" key="4">
    <source>
        <dbReference type="ARBA" id="ARBA00022643"/>
    </source>
</evidence>
<evidence type="ECO:0000259" key="6">
    <source>
        <dbReference type="Pfam" id="PF00881"/>
    </source>
</evidence>
<dbReference type="GO" id="GO:0016491">
    <property type="term" value="F:oxidoreductase activity"/>
    <property type="evidence" value="ECO:0007669"/>
    <property type="project" value="UniProtKB-KW"/>
</dbReference>
<dbReference type="SUPFAM" id="SSF55469">
    <property type="entry name" value="FMN-dependent nitroreductase-like"/>
    <property type="match status" value="1"/>
</dbReference>
<evidence type="ECO:0000256" key="3">
    <source>
        <dbReference type="ARBA" id="ARBA00022630"/>
    </source>
</evidence>
<reference evidence="7" key="1">
    <citation type="journal article" date="2016" name="Appl. Environ. Microbiol.">
        <title>Functional Metagenomics of a Biostimulated Petroleum-Contaminated Soil Reveals an Extraordinary Diversity of Extradiol Dioxygenases.</title>
        <authorList>
            <person name="Terron-Gonzalez L."/>
            <person name="Martin-Cabello G."/>
            <person name="Ferrer M."/>
            <person name="Santero E."/>
        </authorList>
    </citation>
    <scope>NUCLEOTIDE SEQUENCE</scope>
</reference>
<accession>A0A126SYQ3</accession>
<feature type="domain" description="Nitroreductase" evidence="6">
    <location>
        <begin position="8"/>
        <end position="196"/>
    </location>
</feature>
<keyword evidence="5" id="KW-0560">Oxidoreductase</keyword>
<keyword evidence="3" id="KW-0285">Flavoprotein</keyword>
<dbReference type="InterPro" id="IPR000415">
    <property type="entry name" value="Nitroreductase-like"/>
</dbReference>
<dbReference type="Pfam" id="PF00881">
    <property type="entry name" value="Nitroreductase"/>
    <property type="match status" value="1"/>
</dbReference>
<dbReference type="InterPro" id="IPR029479">
    <property type="entry name" value="Nitroreductase"/>
</dbReference>
<dbReference type="CDD" id="cd02136">
    <property type="entry name" value="PnbA_NfnB-like"/>
    <property type="match status" value="1"/>
</dbReference>
<dbReference type="PANTHER" id="PTHR43673">
    <property type="entry name" value="NAD(P)H NITROREDUCTASE YDGI-RELATED"/>
    <property type="match status" value="1"/>
</dbReference>
<dbReference type="PANTHER" id="PTHR43673:SF2">
    <property type="entry name" value="NITROREDUCTASE"/>
    <property type="match status" value="1"/>
</dbReference>
<dbReference type="AlphaFoldDB" id="A0A126SYQ3"/>
<keyword evidence="4" id="KW-0288">FMN</keyword>
<proteinExistence type="inferred from homology"/>
<protein>
    <submittedName>
        <fullName evidence="7">Nitroreductase</fullName>
    </submittedName>
</protein>
<comment type="cofactor">
    <cofactor evidence="1">
        <name>FMN</name>
        <dbReference type="ChEBI" id="CHEBI:58210"/>
    </cofactor>
</comment>
<dbReference type="EMBL" id="KU144986">
    <property type="protein sequence ID" value="AMK59444.1"/>
    <property type="molecule type" value="Genomic_DNA"/>
</dbReference>
<evidence type="ECO:0000256" key="1">
    <source>
        <dbReference type="ARBA" id="ARBA00001917"/>
    </source>
</evidence>
<evidence type="ECO:0000256" key="2">
    <source>
        <dbReference type="ARBA" id="ARBA00007118"/>
    </source>
</evidence>
<evidence type="ECO:0000313" key="7">
    <source>
        <dbReference type="EMBL" id="AMK59444.1"/>
    </source>
</evidence>
<comment type="similarity">
    <text evidence="2">Belongs to the nitroreductase family.</text>
</comment>
<organism evidence="7">
    <name type="scientific">uncultured bacterium UPO64</name>
    <dbReference type="NCBI Taxonomy" id="1776983"/>
    <lineage>
        <taxon>Bacteria</taxon>
        <taxon>environmental samples</taxon>
    </lineage>
</organism>
<sequence>MEIIEAMRGRISVRAYLDKPVARETLEQVLEAARWAPSGTNTQPWRVLAASGGVKRRITEGILAHVARGGAPGAHYDYYPETFVEPYKGRRWRCGMQLYGALGISADDKPARQQAMLRNFEFFGAPLGLFFYIDRAMATGSWVDMGMFLQNVMLAARGHGLETCPQFALAMYPDIIAQHIDAPANHDLVCGMSIGYGDPAAPVNQYRTERMAVDDFLTWAQ</sequence>